<proteinExistence type="predicted"/>
<evidence type="ECO:0000256" key="3">
    <source>
        <dbReference type="ARBA" id="ARBA00022729"/>
    </source>
</evidence>
<dbReference type="GO" id="GO:0006508">
    <property type="term" value="P:proteolysis"/>
    <property type="evidence" value="ECO:0007669"/>
    <property type="project" value="InterPro"/>
</dbReference>
<dbReference type="InterPro" id="IPR051333">
    <property type="entry name" value="CLIP_Serine_Protease"/>
</dbReference>
<comment type="subcellular location">
    <subcellularLocation>
        <location evidence="1">Secreted</location>
    </subcellularLocation>
</comment>
<gene>
    <name evidence="9" type="ORF">Fcan01_01415</name>
</gene>
<dbReference type="GO" id="GO:0004252">
    <property type="term" value="F:serine-type endopeptidase activity"/>
    <property type="evidence" value="ECO:0007669"/>
    <property type="project" value="InterPro"/>
</dbReference>
<dbReference type="AlphaFoldDB" id="A0A226EXY4"/>
<dbReference type="InterPro" id="IPR043504">
    <property type="entry name" value="Peptidase_S1_PA_chymotrypsin"/>
</dbReference>
<evidence type="ECO:0000256" key="1">
    <source>
        <dbReference type="ARBA" id="ARBA00004613"/>
    </source>
</evidence>
<dbReference type="SUPFAM" id="SSF50494">
    <property type="entry name" value="Trypsin-like serine proteases"/>
    <property type="match status" value="2"/>
</dbReference>
<sequence>MKTISFLIIWIALSWIEITSTQDCPPLPKRPDNIVVTCVYPASTTPAKCTGNFASGTVVKYDCAKFFTSAGGDARRREISCINGKWRRLGAFTEFNCNYGDPTIMVIIPIESPTYKNFSGCGQPTVESIRQPLIVFGKTAERNRWPWHAAIFRLQEGTENDFIYICGGTLISSPFLGRPSSIITGAHCLTDKDGNLLPNKQFKVVLGAKSSILEKNEKDFHSMVFTVKNISLAPEFDIATHESDLALMHLSEQVELSDYILPVCFPYANSKEFQDIIQLILSTGNTGEVVGFGINEFGKVSESLKYAELPILSPRQCYDALDTIPTFNQFCSGFIESNNGEKNARVCRGDSGGGYIMRNIYAPIKRYYILGVVSFGRLNPNGAPCQSVAVFTRVHKFLDFVARTIEMFELSLSEESEVEVGDDVRDFVSMSVSQKFVTSTIPTTTRTSPTTTTTKKPTTTTTIKKPTTTTTTQKSTTTMTTQKPTTTTTTQKSTTTTTTKKPTTTTITAPKSTTATFFTITTTQVPSTKKPRVTYQETATSSIPAIQTTIKPNTGASFGCPPLKPVAGTVITCHSYRSSRFGTGKPVDCLNPNALVPHKTFAILKCKRLYKLGEGVLRNSAEIFCQSNSKWSELSPSNFHCVVDCGTEAGHMQDLINGKHSCPAAAGLFYENPVGSRNYKLFCHATMIGNSARALVTAAHCATRSWMKEEILTSDKSVVAVVGKFHRIFELNDFRKVQLRHVVDFDVHPSYRNTTTSTGDIALLWLDKEVQITEHTRPMCLPKANEKAGEYGSLIWGSPLTGGRKSSIPKIGSASLSIGVKVCKPEQPIHRRWFSMVQRNRPYCDVEKPGLSTCDIGGGGCVITRSGDLGRWVIEGVVSPAAVGSQGEDCHSGRTSVFIRFSYFRNWIDSMLRVKDVDSHHISNLVSDV</sequence>
<accession>A0A226EXY4</accession>
<feature type="domain" description="Peptidase S1" evidence="8">
    <location>
        <begin position="134"/>
        <end position="406"/>
    </location>
</feature>
<evidence type="ECO:0000313" key="9">
    <source>
        <dbReference type="EMBL" id="OXA61466.1"/>
    </source>
</evidence>
<evidence type="ECO:0000256" key="4">
    <source>
        <dbReference type="ARBA" id="ARBA00023157"/>
    </source>
</evidence>
<evidence type="ECO:0000256" key="2">
    <source>
        <dbReference type="ARBA" id="ARBA00022525"/>
    </source>
</evidence>
<dbReference type="PROSITE" id="PS00134">
    <property type="entry name" value="TRYPSIN_HIS"/>
    <property type="match status" value="1"/>
</dbReference>
<dbReference type="InterPro" id="IPR009003">
    <property type="entry name" value="Peptidase_S1_PA"/>
</dbReference>
<reference evidence="9 10" key="1">
    <citation type="submission" date="2015-12" db="EMBL/GenBank/DDBJ databases">
        <title>The genome of Folsomia candida.</title>
        <authorList>
            <person name="Faddeeva A."/>
            <person name="Derks M.F."/>
            <person name="Anvar Y."/>
            <person name="Smit S."/>
            <person name="Van Straalen N."/>
            <person name="Roelofs D."/>
        </authorList>
    </citation>
    <scope>NUCLEOTIDE SEQUENCE [LARGE SCALE GENOMIC DNA]</scope>
    <source>
        <strain evidence="9 10">VU population</strain>
        <tissue evidence="9">Whole body</tissue>
    </source>
</reference>
<organism evidence="9 10">
    <name type="scientific">Folsomia candida</name>
    <name type="common">Springtail</name>
    <dbReference type="NCBI Taxonomy" id="158441"/>
    <lineage>
        <taxon>Eukaryota</taxon>
        <taxon>Metazoa</taxon>
        <taxon>Ecdysozoa</taxon>
        <taxon>Arthropoda</taxon>
        <taxon>Hexapoda</taxon>
        <taxon>Collembola</taxon>
        <taxon>Entomobryomorpha</taxon>
        <taxon>Isotomoidea</taxon>
        <taxon>Isotomidae</taxon>
        <taxon>Proisotominae</taxon>
        <taxon>Folsomia</taxon>
    </lineage>
</organism>
<evidence type="ECO:0000313" key="10">
    <source>
        <dbReference type="Proteomes" id="UP000198287"/>
    </source>
</evidence>
<dbReference type="SMART" id="SM00020">
    <property type="entry name" value="Tryp_SPc"/>
    <property type="match status" value="2"/>
</dbReference>
<dbReference type="Pfam" id="PF00089">
    <property type="entry name" value="Trypsin"/>
    <property type="match status" value="2"/>
</dbReference>
<dbReference type="PROSITE" id="PS50240">
    <property type="entry name" value="TRYPSIN_DOM"/>
    <property type="match status" value="2"/>
</dbReference>
<dbReference type="PANTHER" id="PTHR24260:SF143">
    <property type="entry name" value="SERINE PROTEASE GD-LIKE PROTEIN"/>
    <property type="match status" value="1"/>
</dbReference>
<dbReference type="CDD" id="cd00190">
    <property type="entry name" value="Tryp_SPc"/>
    <property type="match status" value="1"/>
</dbReference>
<dbReference type="Gene3D" id="2.40.10.10">
    <property type="entry name" value="Trypsin-like serine proteases"/>
    <property type="match status" value="3"/>
</dbReference>
<keyword evidence="3 7" id="KW-0732">Signal</keyword>
<feature type="region of interest" description="Disordered" evidence="6">
    <location>
        <begin position="442"/>
        <end position="507"/>
    </location>
</feature>
<evidence type="ECO:0000256" key="6">
    <source>
        <dbReference type="SAM" id="MobiDB-lite"/>
    </source>
</evidence>
<protein>
    <submittedName>
        <fullName evidence="9">Proclotting enzyme</fullName>
    </submittedName>
</protein>
<dbReference type="EMBL" id="LNIX01000001">
    <property type="protein sequence ID" value="OXA61466.1"/>
    <property type="molecule type" value="Genomic_DNA"/>
</dbReference>
<evidence type="ECO:0000259" key="8">
    <source>
        <dbReference type="PROSITE" id="PS50240"/>
    </source>
</evidence>
<dbReference type="InterPro" id="IPR001254">
    <property type="entry name" value="Trypsin_dom"/>
</dbReference>
<feature type="chain" id="PRO_5012036523" evidence="7">
    <location>
        <begin position="22"/>
        <end position="929"/>
    </location>
</feature>
<dbReference type="PANTHER" id="PTHR24260">
    <property type="match status" value="1"/>
</dbReference>
<feature type="domain" description="Peptidase S1" evidence="8">
    <location>
        <begin position="647"/>
        <end position="913"/>
    </location>
</feature>
<dbReference type="Proteomes" id="UP000198287">
    <property type="component" value="Unassembled WGS sequence"/>
</dbReference>
<dbReference type="FunFam" id="2.40.10.10:FF:000054">
    <property type="entry name" value="Complement C1r subcomponent"/>
    <property type="match status" value="1"/>
</dbReference>
<dbReference type="GO" id="GO:0005576">
    <property type="term" value="C:extracellular region"/>
    <property type="evidence" value="ECO:0007669"/>
    <property type="project" value="UniProtKB-SubCell"/>
</dbReference>
<dbReference type="OMA" id="MGRPTHE"/>
<dbReference type="InterPro" id="IPR018114">
    <property type="entry name" value="TRYPSIN_HIS"/>
</dbReference>
<dbReference type="OrthoDB" id="6147874at2759"/>
<evidence type="ECO:0000256" key="7">
    <source>
        <dbReference type="SAM" id="SignalP"/>
    </source>
</evidence>
<evidence type="ECO:0000256" key="5">
    <source>
        <dbReference type="ARBA" id="ARBA00023180"/>
    </source>
</evidence>
<keyword evidence="2" id="KW-0964">Secreted</keyword>
<keyword evidence="10" id="KW-1185">Reference proteome</keyword>
<keyword evidence="4" id="KW-1015">Disulfide bond</keyword>
<keyword evidence="5" id="KW-0325">Glycoprotein</keyword>
<feature type="signal peptide" evidence="7">
    <location>
        <begin position="1"/>
        <end position="21"/>
    </location>
</feature>
<name>A0A226EXY4_FOLCA</name>
<comment type="caution">
    <text evidence="9">The sequence shown here is derived from an EMBL/GenBank/DDBJ whole genome shotgun (WGS) entry which is preliminary data.</text>
</comment>